<dbReference type="FunFam" id="3.40.50.2300:FF:000113">
    <property type="entry name" value="Low molecular weight protein-tyrosine-phosphatase"/>
    <property type="match status" value="1"/>
</dbReference>
<keyword evidence="9" id="KW-1185">Reference proteome</keyword>
<dbReference type="Gene3D" id="3.40.50.2300">
    <property type="match status" value="1"/>
</dbReference>
<dbReference type="AlphaFoldDB" id="A0A2K8N8Q3"/>
<protein>
    <recommendedName>
        <fullName evidence="2">protein-tyrosine-phosphatase</fullName>
        <ecNumber evidence="2">3.1.3.48</ecNumber>
    </recommendedName>
</protein>
<gene>
    <name evidence="8" type="ORF">CVV65_12875</name>
</gene>
<dbReference type="InterPro" id="IPR023485">
    <property type="entry name" value="Ptyr_pPase"/>
</dbReference>
<comment type="similarity">
    <text evidence="1">Belongs to the low molecular weight phosphotyrosine protein phosphatase family.</text>
</comment>
<evidence type="ECO:0000256" key="4">
    <source>
        <dbReference type="ARBA" id="ARBA00022912"/>
    </source>
</evidence>
<dbReference type="SMART" id="SM00226">
    <property type="entry name" value="LMWPc"/>
    <property type="match status" value="1"/>
</dbReference>
<feature type="domain" description="Phosphotyrosine protein phosphatase I" evidence="7">
    <location>
        <begin position="2"/>
        <end position="150"/>
    </location>
</feature>
<feature type="active site" description="Proton donor" evidence="6">
    <location>
        <position position="126"/>
    </location>
</feature>
<dbReference type="InterPro" id="IPR036196">
    <property type="entry name" value="Ptyr_pPase_sf"/>
</dbReference>
<proteinExistence type="inferred from homology"/>
<feature type="active site" evidence="6">
    <location>
        <position position="14"/>
    </location>
</feature>
<dbReference type="GO" id="GO:0004725">
    <property type="term" value="F:protein tyrosine phosphatase activity"/>
    <property type="evidence" value="ECO:0007669"/>
    <property type="project" value="UniProtKB-EC"/>
</dbReference>
<dbReference type="InterPro" id="IPR050438">
    <property type="entry name" value="LMW_PTPase"/>
</dbReference>
<evidence type="ECO:0000259" key="7">
    <source>
        <dbReference type="SMART" id="SM00226"/>
    </source>
</evidence>
<evidence type="ECO:0000313" key="8">
    <source>
        <dbReference type="EMBL" id="ATY85708.1"/>
    </source>
</evidence>
<dbReference type="OrthoDB" id="9784339at2"/>
<evidence type="ECO:0000313" key="9">
    <source>
        <dbReference type="Proteomes" id="UP000231932"/>
    </source>
</evidence>
<sequence length="167" mass="18649">MIRVLFVCLGNICRSPMAEAVFRRQVEEEGLSGCISVDSAGLGTWNVGDPPHPGTRRVLDARGISWEGHRARKVSRSDLGRFDYIVAMDEDNLAGLRRLDPAGEYLHKASLLLDWAPETEVREVPDPFFTGTFEYVYRLVEAGCRGLLEHIRTVHRCDPGPGDLTPE</sequence>
<dbReference type="PANTHER" id="PTHR11717:SF7">
    <property type="entry name" value="LOW MOLECULAR WEIGHT PHOSPHOTYROSINE PROTEIN PHOSPHATASE"/>
    <property type="match status" value="1"/>
</dbReference>
<dbReference type="PANTHER" id="PTHR11717">
    <property type="entry name" value="LOW MOLECULAR WEIGHT PROTEIN TYROSINE PHOSPHATASE"/>
    <property type="match status" value="1"/>
</dbReference>
<dbReference type="EC" id="3.1.3.48" evidence="2"/>
<dbReference type="KEGG" id="kyr:CVV65_12875"/>
<keyword evidence="3" id="KW-0378">Hydrolase</keyword>
<organism evidence="8 9">
    <name type="scientific">Kyrpidia spormannii</name>
    <dbReference type="NCBI Taxonomy" id="2055160"/>
    <lineage>
        <taxon>Bacteria</taxon>
        <taxon>Bacillati</taxon>
        <taxon>Bacillota</taxon>
        <taxon>Bacilli</taxon>
        <taxon>Bacillales</taxon>
        <taxon>Alicyclobacillaceae</taxon>
        <taxon>Kyrpidia</taxon>
    </lineage>
</organism>
<feature type="active site" description="Nucleophile" evidence="6">
    <location>
        <position position="8"/>
    </location>
</feature>
<dbReference type="Pfam" id="PF01451">
    <property type="entry name" value="LMWPc"/>
    <property type="match status" value="1"/>
</dbReference>
<dbReference type="SUPFAM" id="SSF52788">
    <property type="entry name" value="Phosphotyrosine protein phosphatases I"/>
    <property type="match status" value="1"/>
</dbReference>
<evidence type="ECO:0000256" key="2">
    <source>
        <dbReference type="ARBA" id="ARBA00013064"/>
    </source>
</evidence>
<dbReference type="CDD" id="cd16343">
    <property type="entry name" value="LMWPTP"/>
    <property type="match status" value="1"/>
</dbReference>
<evidence type="ECO:0000256" key="1">
    <source>
        <dbReference type="ARBA" id="ARBA00011063"/>
    </source>
</evidence>
<accession>A0A2K8N8Q3</accession>
<dbReference type="InterPro" id="IPR017867">
    <property type="entry name" value="Tyr_phospatase_low_mol_wt"/>
</dbReference>
<evidence type="ECO:0000256" key="5">
    <source>
        <dbReference type="ARBA" id="ARBA00051722"/>
    </source>
</evidence>
<name>A0A2K8N8Q3_9BACL</name>
<evidence type="ECO:0000256" key="6">
    <source>
        <dbReference type="PIRSR" id="PIRSR617867-1"/>
    </source>
</evidence>
<evidence type="ECO:0000256" key="3">
    <source>
        <dbReference type="ARBA" id="ARBA00022801"/>
    </source>
</evidence>
<dbReference type="PRINTS" id="PR00719">
    <property type="entry name" value="LMWPTPASE"/>
</dbReference>
<dbReference type="RefSeq" id="WP_100668467.1">
    <property type="nucleotide sequence ID" value="NZ_CP024955.1"/>
</dbReference>
<comment type="catalytic activity">
    <reaction evidence="5">
        <text>O-phospho-L-tyrosyl-[protein] + H2O = L-tyrosyl-[protein] + phosphate</text>
        <dbReference type="Rhea" id="RHEA:10684"/>
        <dbReference type="Rhea" id="RHEA-COMP:10136"/>
        <dbReference type="Rhea" id="RHEA-COMP:20101"/>
        <dbReference type="ChEBI" id="CHEBI:15377"/>
        <dbReference type="ChEBI" id="CHEBI:43474"/>
        <dbReference type="ChEBI" id="CHEBI:46858"/>
        <dbReference type="ChEBI" id="CHEBI:61978"/>
        <dbReference type="EC" id="3.1.3.48"/>
    </reaction>
</comment>
<keyword evidence="4" id="KW-0904">Protein phosphatase</keyword>
<reference evidence="9" key="1">
    <citation type="submission" date="2017-11" db="EMBL/GenBank/DDBJ databases">
        <title>Complete Genome Sequence of Kyrpidia sp. Strain EA-1, a thermophilic, hydrogen-oxidizing Bacterium, isolated from the Azores.</title>
        <authorList>
            <person name="Reiner J.E."/>
            <person name="Lapp C.J."/>
            <person name="Bunk B."/>
            <person name="Gescher J."/>
        </authorList>
    </citation>
    <scope>NUCLEOTIDE SEQUENCE [LARGE SCALE GENOMIC DNA]</scope>
    <source>
        <strain evidence="9">EA-1</strain>
    </source>
</reference>
<dbReference type="Proteomes" id="UP000231932">
    <property type="component" value="Chromosome"/>
</dbReference>
<dbReference type="EMBL" id="CP024955">
    <property type="protein sequence ID" value="ATY85708.1"/>
    <property type="molecule type" value="Genomic_DNA"/>
</dbReference>